<evidence type="ECO:0000313" key="3">
    <source>
        <dbReference type="Proteomes" id="UP000637632"/>
    </source>
</evidence>
<gene>
    <name evidence="2" type="ORF">H8K26_15750</name>
</gene>
<dbReference type="EMBL" id="JACOFT010000006">
    <property type="protein sequence ID" value="MBC3812899.1"/>
    <property type="molecule type" value="Genomic_DNA"/>
</dbReference>
<comment type="caution">
    <text evidence="2">The sequence shown here is derived from an EMBL/GenBank/DDBJ whole genome shotgun (WGS) entry which is preliminary data.</text>
</comment>
<sequence>MVISTDAIAAVTPVRLSVLSAVSAVPVATAVEGNVSGTASVVDVSSLSQTLATTIALLGQQMKAIATSGSAAPIGDAATNFATTASLANMFVKAFNTFQSGNVNSIQNPLTSFLDNSLLDAMGGVLADSGNNLLESLSKIGITLDISLSADNTQFSLDTVVLQKAYASAPLATATLLTQALQALAQIETTLIAQNQSLTSAEASNAVVDNSVGSISFANVAATAAGVVTSVAEPVASTHLLVQEIVSAKMVDTTAGQSGAVGENSASNISADQAMSAPTAAVNVPPSEFNPAAFNPVNTAAAQLNPALENPVIESLAMNSVIASDNASTMAAQAQTLLSDEVLGALLVSDTNFIQTGLADIAEIGSYGVTANSLSSASVDNVLSSVSSSQAAIDAVSDRINAGAVNTAASSEAAIANPVSVKVPDVTGSTYGLNNVSVENTLINNANAAVSELAASTGLSGTAMATAATTTVTAEVINTTSGVAATLLPLSGGVNPAISAAVAAYKMGDAIEHQRSGDDQGETDEVVFGNEIPPVAMDLKQHASQQGANEAAGNKKHAQAKNVENPADVSMNLQTAGNIDVNV</sequence>
<evidence type="ECO:0000256" key="1">
    <source>
        <dbReference type="SAM" id="MobiDB-lite"/>
    </source>
</evidence>
<dbReference type="RefSeq" id="WP_190480798.1">
    <property type="nucleotide sequence ID" value="NZ_JACOFT010000006.1"/>
</dbReference>
<protein>
    <submittedName>
        <fullName evidence="2">Uncharacterized protein</fullName>
    </submittedName>
</protein>
<organism evidence="2 3">
    <name type="scientific">Undibacterium aquatile</name>
    <dbReference type="NCBI Taxonomy" id="1537398"/>
    <lineage>
        <taxon>Bacteria</taxon>
        <taxon>Pseudomonadati</taxon>
        <taxon>Pseudomonadota</taxon>
        <taxon>Betaproteobacteria</taxon>
        <taxon>Burkholderiales</taxon>
        <taxon>Oxalobacteraceae</taxon>
        <taxon>Undibacterium</taxon>
    </lineage>
</organism>
<keyword evidence="3" id="KW-1185">Reference proteome</keyword>
<feature type="region of interest" description="Disordered" evidence="1">
    <location>
        <begin position="540"/>
        <end position="583"/>
    </location>
</feature>
<evidence type="ECO:0000313" key="2">
    <source>
        <dbReference type="EMBL" id="MBC3812899.1"/>
    </source>
</evidence>
<name>A0ABR6XJ17_9BURK</name>
<dbReference type="Proteomes" id="UP000637632">
    <property type="component" value="Unassembled WGS sequence"/>
</dbReference>
<reference evidence="2 3" key="1">
    <citation type="submission" date="2020-08" db="EMBL/GenBank/DDBJ databases">
        <title>Novel species isolated from subtropical streams in China.</title>
        <authorList>
            <person name="Lu H."/>
        </authorList>
    </citation>
    <scope>NUCLEOTIDE SEQUENCE [LARGE SCALE GENOMIC DNA]</scope>
    <source>
        <strain evidence="2 3">CCTCC AB 2015119</strain>
    </source>
</reference>
<accession>A0ABR6XJ17</accession>
<proteinExistence type="predicted"/>